<dbReference type="STRING" id="52838.A0A4S8IXD1"/>
<keyword evidence="2" id="KW-1185">Reference proteome</keyword>
<accession>A0A4S8IXD1</accession>
<reference evidence="1 2" key="1">
    <citation type="journal article" date="2019" name="Nat. Plants">
        <title>Genome sequencing of Musa balbisiana reveals subgenome evolution and function divergence in polyploid bananas.</title>
        <authorList>
            <person name="Yao X."/>
        </authorList>
    </citation>
    <scope>NUCLEOTIDE SEQUENCE [LARGE SCALE GENOMIC DNA]</scope>
    <source>
        <strain evidence="2">cv. DH-PKW</strain>
        <tissue evidence="1">Leaves</tissue>
    </source>
</reference>
<dbReference type="EMBL" id="PYDT01000008">
    <property type="protein sequence ID" value="THU53219.1"/>
    <property type="molecule type" value="Genomic_DNA"/>
</dbReference>
<name>A0A4S8IXD1_MUSBA</name>
<gene>
    <name evidence="1" type="ORF">C4D60_Mb10t12120</name>
</gene>
<comment type="caution">
    <text evidence="1">The sequence shown here is derived from an EMBL/GenBank/DDBJ whole genome shotgun (WGS) entry which is preliminary data.</text>
</comment>
<dbReference type="AlphaFoldDB" id="A0A4S8IXD1"/>
<organism evidence="1 2">
    <name type="scientific">Musa balbisiana</name>
    <name type="common">Banana</name>
    <dbReference type="NCBI Taxonomy" id="52838"/>
    <lineage>
        <taxon>Eukaryota</taxon>
        <taxon>Viridiplantae</taxon>
        <taxon>Streptophyta</taxon>
        <taxon>Embryophyta</taxon>
        <taxon>Tracheophyta</taxon>
        <taxon>Spermatophyta</taxon>
        <taxon>Magnoliopsida</taxon>
        <taxon>Liliopsida</taxon>
        <taxon>Zingiberales</taxon>
        <taxon>Musaceae</taxon>
        <taxon>Musa</taxon>
    </lineage>
</organism>
<proteinExistence type="predicted"/>
<dbReference type="Proteomes" id="UP000317650">
    <property type="component" value="Chromosome 10"/>
</dbReference>
<evidence type="ECO:0000313" key="2">
    <source>
        <dbReference type="Proteomes" id="UP000317650"/>
    </source>
</evidence>
<protein>
    <submittedName>
        <fullName evidence="1">Uncharacterized protein</fullName>
    </submittedName>
</protein>
<sequence length="125" mass="14596">MDYNKEGSEINRRSKEQLTELSIDNVVDHRTIPKVISRAQRKIDEAYLQMANKMVYGNRKLILMRSCVRVMLMRGRGHIFDKRPKMDIVLSEGGRKTGFLASNKEEYTEAILKNIPFSFVCLYNH</sequence>
<evidence type="ECO:0000313" key="1">
    <source>
        <dbReference type="EMBL" id="THU53219.1"/>
    </source>
</evidence>